<keyword evidence="1" id="KW-0808">Transferase</keyword>
<feature type="non-terminal residue" evidence="3">
    <location>
        <position position="108"/>
    </location>
</feature>
<proteinExistence type="predicted"/>
<sequence>MRTIKEVDVPIDPLTNNTVAAGMIRGVVRKIDDISKAEGAPQKKSPHTIWKGWNIARETRETRNKHRAAVLWLTGYSGSGKSTIAKDLEKSLFEAGSQTMLLDGDNVR</sequence>
<dbReference type="EMBL" id="BARW01034149">
    <property type="protein sequence ID" value="GAJ03709.1"/>
    <property type="molecule type" value="Genomic_DNA"/>
</dbReference>
<evidence type="ECO:0000313" key="3">
    <source>
        <dbReference type="EMBL" id="GAJ03709.1"/>
    </source>
</evidence>
<feature type="domain" description="APS kinase" evidence="2">
    <location>
        <begin position="68"/>
        <end position="108"/>
    </location>
</feature>
<dbReference type="SUPFAM" id="SSF52540">
    <property type="entry name" value="P-loop containing nucleoside triphosphate hydrolases"/>
    <property type="match status" value="1"/>
</dbReference>
<dbReference type="AlphaFoldDB" id="X1TEK1"/>
<dbReference type="Pfam" id="PF01583">
    <property type="entry name" value="APS_kinase"/>
    <property type="match status" value="1"/>
</dbReference>
<evidence type="ECO:0000259" key="2">
    <source>
        <dbReference type="Pfam" id="PF01583"/>
    </source>
</evidence>
<protein>
    <recommendedName>
        <fullName evidence="2">APS kinase domain-containing protein</fullName>
    </recommendedName>
</protein>
<gene>
    <name evidence="3" type="ORF">S12H4_53597</name>
</gene>
<evidence type="ECO:0000256" key="1">
    <source>
        <dbReference type="ARBA" id="ARBA00022679"/>
    </source>
</evidence>
<dbReference type="InterPro" id="IPR027417">
    <property type="entry name" value="P-loop_NTPase"/>
</dbReference>
<comment type="caution">
    <text evidence="3">The sequence shown here is derived from an EMBL/GenBank/DDBJ whole genome shotgun (WGS) entry which is preliminary data.</text>
</comment>
<name>X1TEK1_9ZZZZ</name>
<accession>X1TEK1</accession>
<organism evidence="3">
    <name type="scientific">marine sediment metagenome</name>
    <dbReference type="NCBI Taxonomy" id="412755"/>
    <lineage>
        <taxon>unclassified sequences</taxon>
        <taxon>metagenomes</taxon>
        <taxon>ecological metagenomes</taxon>
    </lineage>
</organism>
<dbReference type="Gene3D" id="3.40.50.300">
    <property type="entry name" value="P-loop containing nucleotide triphosphate hydrolases"/>
    <property type="match status" value="1"/>
</dbReference>
<dbReference type="InterPro" id="IPR059117">
    <property type="entry name" value="APS_kinase_dom"/>
</dbReference>
<reference evidence="3" key="1">
    <citation type="journal article" date="2014" name="Front. Microbiol.">
        <title>High frequency of phylogenetically diverse reductive dehalogenase-homologous genes in deep subseafloor sedimentary metagenomes.</title>
        <authorList>
            <person name="Kawai M."/>
            <person name="Futagami T."/>
            <person name="Toyoda A."/>
            <person name="Takaki Y."/>
            <person name="Nishi S."/>
            <person name="Hori S."/>
            <person name="Arai W."/>
            <person name="Tsubouchi T."/>
            <person name="Morono Y."/>
            <person name="Uchiyama I."/>
            <person name="Ito T."/>
            <person name="Fujiyama A."/>
            <person name="Inagaki F."/>
            <person name="Takami H."/>
        </authorList>
    </citation>
    <scope>NUCLEOTIDE SEQUENCE</scope>
    <source>
        <strain evidence="3">Expedition CK06-06</strain>
    </source>
</reference>